<dbReference type="GO" id="GO:0000049">
    <property type="term" value="F:tRNA binding"/>
    <property type="evidence" value="ECO:0007669"/>
    <property type="project" value="InterPro"/>
</dbReference>
<evidence type="ECO:0000256" key="4">
    <source>
        <dbReference type="ARBA" id="ARBA00022840"/>
    </source>
</evidence>
<dbReference type="EMBL" id="MCGR01000086">
    <property type="protein sequence ID" value="ORY56445.1"/>
    <property type="molecule type" value="Genomic_DNA"/>
</dbReference>
<keyword evidence="6 10" id="KW-0030">Aminoacyl-tRNA synthetase</keyword>
<dbReference type="GO" id="GO:0006428">
    <property type="term" value="P:isoleucyl-tRNA aminoacylation"/>
    <property type="evidence" value="ECO:0007669"/>
    <property type="project" value="InterPro"/>
</dbReference>
<keyword evidence="3" id="KW-0547">Nucleotide-binding</keyword>
<dbReference type="NCBIfam" id="TIGR00392">
    <property type="entry name" value="ileS"/>
    <property type="match status" value="1"/>
</dbReference>
<dbReference type="SUPFAM" id="SSF47323">
    <property type="entry name" value="Anticodon-binding domain of a subclass of class I aminoacyl-tRNA synthetases"/>
    <property type="match status" value="1"/>
</dbReference>
<dbReference type="GO" id="GO:0004822">
    <property type="term" value="F:isoleucine-tRNA ligase activity"/>
    <property type="evidence" value="ECO:0007669"/>
    <property type="project" value="UniProtKB-EC"/>
</dbReference>
<evidence type="ECO:0000313" key="10">
    <source>
        <dbReference type="EMBL" id="ORY56445.1"/>
    </source>
</evidence>
<dbReference type="GO" id="GO:0032543">
    <property type="term" value="P:mitochondrial translation"/>
    <property type="evidence" value="ECO:0007669"/>
    <property type="project" value="TreeGrafter"/>
</dbReference>
<evidence type="ECO:0000313" key="11">
    <source>
        <dbReference type="Proteomes" id="UP000193467"/>
    </source>
</evidence>
<proteinExistence type="predicted"/>
<dbReference type="SUPFAM" id="SSF52374">
    <property type="entry name" value="Nucleotidylyl transferase"/>
    <property type="match status" value="1"/>
</dbReference>
<dbReference type="InterPro" id="IPR002300">
    <property type="entry name" value="aa-tRNA-synth_Ia"/>
</dbReference>
<dbReference type="InterPro" id="IPR033708">
    <property type="entry name" value="Anticodon_Ile_BEm"/>
</dbReference>
<dbReference type="InterPro" id="IPR002301">
    <property type="entry name" value="Ile-tRNA-ligase"/>
</dbReference>
<feature type="domain" description="Methionyl/Valyl/Leucyl/Isoleucyl-tRNA synthetase anticodon-binding" evidence="9">
    <location>
        <begin position="792"/>
        <end position="956"/>
    </location>
</feature>
<evidence type="ECO:0000256" key="6">
    <source>
        <dbReference type="ARBA" id="ARBA00023146"/>
    </source>
</evidence>
<dbReference type="EC" id="6.1.1.5" evidence="1"/>
<keyword evidence="2" id="KW-0436">Ligase</keyword>
<dbReference type="GO" id="GO:0005524">
    <property type="term" value="F:ATP binding"/>
    <property type="evidence" value="ECO:0007669"/>
    <property type="project" value="UniProtKB-KW"/>
</dbReference>
<dbReference type="Proteomes" id="UP000193467">
    <property type="component" value="Unassembled WGS sequence"/>
</dbReference>
<keyword evidence="11" id="KW-1185">Reference proteome</keyword>
<dbReference type="InterPro" id="IPR009008">
    <property type="entry name" value="Val/Leu/Ile-tRNA-synth_edit"/>
</dbReference>
<keyword evidence="5" id="KW-0648">Protein biosynthesis</keyword>
<dbReference type="OrthoDB" id="10264412at2759"/>
<accession>A0A1Y2DCP2</accession>
<organism evidence="10 11">
    <name type="scientific">Leucosporidium creatinivorum</name>
    <dbReference type="NCBI Taxonomy" id="106004"/>
    <lineage>
        <taxon>Eukaryota</taxon>
        <taxon>Fungi</taxon>
        <taxon>Dikarya</taxon>
        <taxon>Basidiomycota</taxon>
        <taxon>Pucciniomycotina</taxon>
        <taxon>Microbotryomycetes</taxon>
        <taxon>Leucosporidiales</taxon>
        <taxon>Leucosporidium</taxon>
    </lineage>
</organism>
<evidence type="ECO:0000256" key="3">
    <source>
        <dbReference type="ARBA" id="ARBA00022741"/>
    </source>
</evidence>
<dbReference type="SUPFAM" id="SSF50677">
    <property type="entry name" value="ValRS/IleRS/LeuRS editing domain"/>
    <property type="match status" value="1"/>
</dbReference>
<dbReference type="PANTHER" id="PTHR42765">
    <property type="entry name" value="SOLEUCYL-TRNA SYNTHETASE"/>
    <property type="match status" value="1"/>
</dbReference>
<keyword evidence="4" id="KW-0067">ATP-binding</keyword>
<gene>
    <name evidence="10" type="ORF">BCR35DRAFT_284178</name>
</gene>
<evidence type="ECO:0000256" key="2">
    <source>
        <dbReference type="ARBA" id="ARBA00022598"/>
    </source>
</evidence>
<dbReference type="STRING" id="106004.A0A1Y2DCP2"/>
<reference evidence="10 11" key="1">
    <citation type="submission" date="2016-07" db="EMBL/GenBank/DDBJ databases">
        <title>Pervasive Adenine N6-methylation of Active Genes in Fungi.</title>
        <authorList>
            <consortium name="DOE Joint Genome Institute"/>
            <person name="Mondo S.J."/>
            <person name="Dannebaum R.O."/>
            <person name="Kuo R.C."/>
            <person name="Labutti K."/>
            <person name="Haridas S."/>
            <person name="Kuo A."/>
            <person name="Salamov A."/>
            <person name="Ahrendt S.R."/>
            <person name="Lipzen A."/>
            <person name="Sullivan W."/>
            <person name="Andreopoulos W.B."/>
            <person name="Clum A."/>
            <person name="Lindquist E."/>
            <person name="Daum C."/>
            <person name="Ramamoorthy G.K."/>
            <person name="Gryganskyi A."/>
            <person name="Culley D."/>
            <person name="Magnuson J.K."/>
            <person name="James T.Y."/>
            <person name="O'Malley M.A."/>
            <person name="Stajich J.E."/>
            <person name="Spatafora J.W."/>
            <person name="Visel A."/>
            <person name="Grigoriev I.V."/>
        </authorList>
    </citation>
    <scope>NUCLEOTIDE SEQUENCE [LARGE SCALE GENOMIC DNA]</scope>
    <source>
        <strain evidence="10 11">62-1032</strain>
    </source>
</reference>
<evidence type="ECO:0000259" key="9">
    <source>
        <dbReference type="Pfam" id="PF08264"/>
    </source>
</evidence>
<dbReference type="Gene3D" id="3.90.740.10">
    <property type="entry name" value="Valyl/Leucyl/Isoleucyl-tRNA synthetase, editing domain"/>
    <property type="match status" value="1"/>
</dbReference>
<feature type="domain" description="Aminoacyl-tRNA synthetase class Ia" evidence="8">
    <location>
        <begin position="84"/>
        <end position="747"/>
    </location>
</feature>
<dbReference type="PANTHER" id="PTHR42765:SF1">
    <property type="entry name" value="ISOLEUCINE--TRNA LIGASE, MITOCHONDRIAL"/>
    <property type="match status" value="1"/>
</dbReference>
<protein>
    <recommendedName>
        <fullName evidence="1">isoleucine--tRNA ligase</fullName>
        <ecNumber evidence="1">6.1.1.5</ecNumber>
    </recommendedName>
    <alternativeName>
        <fullName evidence="7">Isoleucyl-tRNA synthetase</fullName>
    </alternativeName>
</protein>
<dbReference type="InParanoid" id="A0A1Y2DCP2"/>
<dbReference type="AlphaFoldDB" id="A0A1Y2DCP2"/>
<sequence>MPLPLALLERVTLSCTAPPPQLHFRQLSSSAFCRAVAAAAPKPRKPKDEKAQFYSKSLNLPATPFPLRADAGKREKLFWRRTTDELYRWQAEQKDRPLFVLHDGPPYANGNLHTGHALNKITKDIINRSKLIQGNRVHYVPGYDTHGLPLELKALSALKLPAASLTPQVIRSAARKEAEKGIQIQGEEFRSFAGMGAFADEDAYKTMEWGYEKRQLGIVREMVRKGLIVTHHRPTLYSPSSRTALAEAELEYRDDHISRSVYVSFLISDLGALAPKLQKLGLEKEKVSLAVWTTTAWTLPSNVAVAISDSMDYSLVRSSTSKSLLIMATERVAALSEILTSPLETLTTFPGSSLLSTTYISPLASSSSASEPRTIFPASYVTSTTGTGLVHTAPAHGVEDWEAWRAHQLALHPDQPLEDTLCAVDGAGKLMPEVLEKLVERDVVERLGGKDVLGDGTGAVIDVLQERGTLLKEVEVQHKFPYDWRTKKPVIFRASSQWFANLENVKEDAVKAIEDVEFVPPRGRKTLEMYVRGRSEWCISRQRAWGVPIPVVYSYPSSSDPIASSTPYLTPSNVDHIISVLDSKGQGTDYWWTGEAEEFVEPEELARSKAEGRSWRKGVDTMDVWFDSGCSWTMLRDLDLRPEAPEKPYADVYLEGSDQHRGWFQSSLLTAISAAEEVGGKKKAPYGTVITHGMVLDEKGRKMSKSLGNILPPSTIINGGKNLQKQPAYGTDLLRVWVASVDSTRDVLIGPAVLAQTFEALRKMRNTARFMLGNTAGAAKEELGVEELSLIDRYILHELYELDQLARDAYNTYTFSRVYQALATFSNTTLSSFYFDVIKDSLYADAKSSLERRRVVYTLQKVLDSYTSILAPMAPLLAEEIHHFAQGASADPKADVAEAGSVFEKVWALPSVSWDSPETKTEMEELFKVREEVMSLLEQAREKKLIGSSTEATVVISNPPARLRKHAELLKTLFIVSDVSLVDEPLAPSTEWHFSSGSITVQPATLAKCPRCWTFSKPAESERDVCARCHEVVGDVAHAHW</sequence>
<evidence type="ECO:0000256" key="1">
    <source>
        <dbReference type="ARBA" id="ARBA00013165"/>
    </source>
</evidence>
<dbReference type="PRINTS" id="PR00984">
    <property type="entry name" value="TRNASYNTHILE"/>
</dbReference>
<dbReference type="GO" id="GO:0005739">
    <property type="term" value="C:mitochondrion"/>
    <property type="evidence" value="ECO:0007669"/>
    <property type="project" value="TreeGrafter"/>
</dbReference>
<dbReference type="FunCoup" id="A0A1Y2DCP2">
    <property type="interactions" value="436"/>
</dbReference>
<dbReference type="Pfam" id="PF08264">
    <property type="entry name" value="Anticodon_1"/>
    <property type="match status" value="1"/>
</dbReference>
<dbReference type="InterPro" id="IPR013155">
    <property type="entry name" value="M/V/L/I-tRNA-synth_anticd-bd"/>
</dbReference>
<evidence type="ECO:0000256" key="5">
    <source>
        <dbReference type="ARBA" id="ARBA00022917"/>
    </source>
</evidence>
<comment type="caution">
    <text evidence="10">The sequence shown here is derived from an EMBL/GenBank/DDBJ whole genome shotgun (WGS) entry which is preliminary data.</text>
</comment>
<dbReference type="GO" id="GO:0002161">
    <property type="term" value="F:aminoacyl-tRNA deacylase activity"/>
    <property type="evidence" value="ECO:0007669"/>
    <property type="project" value="InterPro"/>
</dbReference>
<dbReference type="InterPro" id="IPR009080">
    <property type="entry name" value="tRNAsynth_Ia_anticodon-bd"/>
</dbReference>
<evidence type="ECO:0000259" key="8">
    <source>
        <dbReference type="Pfam" id="PF00133"/>
    </source>
</evidence>
<dbReference type="Gene3D" id="1.10.730.20">
    <property type="match status" value="1"/>
</dbReference>
<dbReference type="CDD" id="cd07960">
    <property type="entry name" value="Anticodon_Ia_Ile_BEm"/>
    <property type="match status" value="1"/>
</dbReference>
<dbReference type="Gene3D" id="3.40.50.620">
    <property type="entry name" value="HUPs"/>
    <property type="match status" value="2"/>
</dbReference>
<evidence type="ECO:0000256" key="7">
    <source>
        <dbReference type="ARBA" id="ARBA00032665"/>
    </source>
</evidence>
<dbReference type="InterPro" id="IPR014729">
    <property type="entry name" value="Rossmann-like_a/b/a_fold"/>
</dbReference>
<name>A0A1Y2DCP2_9BASI</name>
<dbReference type="Pfam" id="PF00133">
    <property type="entry name" value="tRNA-synt_1"/>
    <property type="match status" value="1"/>
</dbReference>
<dbReference type="InterPro" id="IPR050081">
    <property type="entry name" value="Ile-tRNA_ligase"/>
</dbReference>